<dbReference type="NCBIfam" id="TIGR04131">
    <property type="entry name" value="Bac_Flav_CTERM"/>
    <property type="match status" value="1"/>
</dbReference>
<dbReference type="InterPro" id="IPR001434">
    <property type="entry name" value="OmcB-like_DUF11"/>
</dbReference>
<dbReference type="Pfam" id="PF19081">
    <property type="entry name" value="Ig_7"/>
    <property type="match status" value="2"/>
</dbReference>
<evidence type="ECO:0000313" key="3">
    <source>
        <dbReference type="EMBL" id="UYW02008.1"/>
    </source>
</evidence>
<dbReference type="InterPro" id="IPR044023">
    <property type="entry name" value="Ig_7"/>
</dbReference>
<dbReference type="EMBL" id="CP081495">
    <property type="protein sequence ID" value="UYW02008.1"/>
    <property type="molecule type" value="Genomic_DNA"/>
</dbReference>
<sequence length="1434" mass="155308">MLVSPTKPSFVFSDNYFFADAISSSSKNISQASYLFHTFNYAILPQTVNACGSLLIVDFLQQNNIELDAIESLEVYDSTNQLVTNSSITESGVYRFEITSNLGASESSLVAVTITPAPVLSIVNEQVFLQVGQTHQIQATTTNGSIITYIDVAKNQPVQANVGPFTTAGTYIYKVVATQNECETVKFVTIDVKDVAACKQNNVREYATIAKPGRTLLGSVTNAANAANANTETYATITLPISLLGLTTAYLDLEFTNPVPAGKPIVLKLGTGYGALDLLSGATLTTIVESQSGGRVTSGLPQSIQANLLGLLNGKNEYEVVFNPNPSNPNQKIYGVRILITATLSVAQNLNVYNAYYNSDALNTNCESEVMDVLSGTKGYGVNVANATVGVNNPRNFMLDDANAFTQMFVNVGVLAESYLTPVYSTYSQKEDVIEMVVSDPNGLLNVSLLSALTYRKFDHQTPVGPINSLNANLLSLTLLFGSTDKFVLRIQDSNTLGPWDRFELRLGAVANVLEAINIYSIKRQPQINFVNNPAATNFTFCVGEEIVVENQECTSFKWYESATGNDLLSSANSFTIPASFSGNKTIYIQAVRNGCEVLERYPVEITVKPSLVSTNISATATLDVANKCSGNVALTATVASSVTLTNPQYQWFKLVNGEQILVEDESNNVLNVSGLLPGAYSYFVGIGSDEYCFTPESERVQVDFVVPRNTTTADFTSNHTVDVCNDLTVSITPDAALTNVTYEWYLDAAGVTKITNVTLNGVTYQVTANQLLVTGLPIVNAPLTYYVALASDQTCADLTNLLPVVVNYEPQPNLAVLVPGDQIFCQASQATLADIRLNATDIVWYDALTNGTVLPASTILTDGATYYAIRTTTESCANVSRLAVTVRLDDVPAPTLPANQMFCEVNQPKVKDLEANNYLVVWKDENGVVLNENDLLVHGKQYFAYNAPVANCESATATAVTVTITTGQTTAVKNNLAVCDSTANLQSLLAVYNGVWYADAGKTTILNPTDVLVAGQTYYATDLDSTTCESTAYEITIQIVPDAIAITASQGTTDFCINQEYTFQATPGFNTYNWQFGTATVVNGGGINDSFITVKWSTTGAHSVTVSVDDLACLPTNEYVFNLTTVPDAVTITNSEGTTNFCINQGYTFQATPGFSLYNWQVGNATVVAGGSVNDSFITVKWNAPGLNTLAVTVNNLACLTSNQHEVVVTTSDCSVILDPDLGLQISSSHATPYFLDDVLFTIKIVNMGEVDFTDVVVAFELSSGFEFKSFQTQTGTYNRRSWTIPELKVGQEAILYVTAKVLEFGSHGQEVSLVSSVPVDLHTENNSAFLQLQPVKNDCLLVYNEISPNGDGQNDYFVVSCIERYPHTQLHIYNRYGNVVYKNANYNNTFNGHANVSRTFAGNELPSGTYFYTLDFADGTTEKKSGWLYIMR</sequence>
<feature type="domain" description="Ig-like" evidence="2">
    <location>
        <begin position="813"/>
        <end position="888"/>
    </location>
</feature>
<dbReference type="Pfam" id="PF13585">
    <property type="entry name" value="CHU_C"/>
    <property type="match status" value="1"/>
</dbReference>
<evidence type="ECO:0000259" key="1">
    <source>
        <dbReference type="Pfam" id="PF01345"/>
    </source>
</evidence>
<dbReference type="InterPro" id="IPR026341">
    <property type="entry name" value="T9SS_type_B"/>
</dbReference>
<organism evidence="3 4">
    <name type="scientific">Flavobacterium agricola</name>
    <dbReference type="NCBI Taxonomy" id="2870839"/>
    <lineage>
        <taxon>Bacteria</taxon>
        <taxon>Pseudomonadati</taxon>
        <taxon>Bacteroidota</taxon>
        <taxon>Flavobacteriia</taxon>
        <taxon>Flavobacteriales</taxon>
        <taxon>Flavobacteriaceae</taxon>
        <taxon>Flavobacterium</taxon>
    </lineage>
</organism>
<evidence type="ECO:0000313" key="4">
    <source>
        <dbReference type="Proteomes" id="UP001163328"/>
    </source>
</evidence>
<dbReference type="RefSeq" id="WP_264434487.1">
    <property type="nucleotide sequence ID" value="NZ_CP081495.1"/>
</dbReference>
<reference evidence="3" key="1">
    <citation type="submission" date="2021-08" db="EMBL/GenBank/DDBJ databases">
        <title>Flavobacterium sp. strain CC-SYL302.</title>
        <authorList>
            <person name="Lin S.-Y."/>
            <person name="Lee T.-H."/>
            <person name="Young C.-C."/>
        </authorList>
    </citation>
    <scope>NUCLEOTIDE SEQUENCE</scope>
    <source>
        <strain evidence="3">CC-SYL302</strain>
    </source>
</reference>
<keyword evidence="4" id="KW-1185">Reference proteome</keyword>
<feature type="domain" description="DUF11" evidence="1">
    <location>
        <begin position="1222"/>
        <end position="1330"/>
    </location>
</feature>
<proteinExistence type="predicted"/>
<evidence type="ECO:0000259" key="2">
    <source>
        <dbReference type="Pfam" id="PF19081"/>
    </source>
</evidence>
<dbReference type="Proteomes" id="UP001163328">
    <property type="component" value="Chromosome"/>
</dbReference>
<protein>
    <submittedName>
        <fullName evidence="3">Gliding motility-associated C-terminal domain-containing protein</fullName>
    </submittedName>
</protein>
<dbReference type="Pfam" id="PF01345">
    <property type="entry name" value="DUF11"/>
    <property type="match status" value="1"/>
</dbReference>
<feature type="domain" description="Ig-like" evidence="2">
    <location>
        <begin position="534"/>
        <end position="610"/>
    </location>
</feature>
<accession>A0ABY6M3L5</accession>
<gene>
    <name evidence="3" type="ORF">K5I29_03610</name>
</gene>
<name>A0ABY6M3L5_9FLAO</name>